<dbReference type="Proteomes" id="UP000029014">
    <property type="component" value="Unassembled WGS sequence"/>
</dbReference>
<dbReference type="EMBL" id="JGZD01000006">
    <property type="protein sequence ID" value="KFI73559.1"/>
    <property type="molecule type" value="Genomic_DNA"/>
</dbReference>
<gene>
    <name evidence="1" type="ORF">BMIN_0994</name>
</gene>
<name>A0A087BRA9_9BIFI</name>
<organism evidence="1 2">
    <name type="scientific">Bifidobacterium minimum</name>
    <dbReference type="NCBI Taxonomy" id="1693"/>
    <lineage>
        <taxon>Bacteria</taxon>
        <taxon>Bacillati</taxon>
        <taxon>Actinomycetota</taxon>
        <taxon>Actinomycetes</taxon>
        <taxon>Bifidobacteriales</taxon>
        <taxon>Bifidobacteriaceae</taxon>
        <taxon>Bifidobacterium</taxon>
    </lineage>
</organism>
<comment type="caution">
    <text evidence="1">The sequence shown here is derived from an EMBL/GenBank/DDBJ whole genome shotgun (WGS) entry which is preliminary data.</text>
</comment>
<dbReference type="NCBIfam" id="NF041390">
    <property type="entry name" value="TadE_Rv3655c"/>
    <property type="match status" value="1"/>
</dbReference>
<dbReference type="eggNOG" id="COG4961">
    <property type="taxonomic scope" value="Bacteria"/>
</dbReference>
<proteinExistence type="predicted"/>
<dbReference type="InterPro" id="IPR049790">
    <property type="entry name" value="Rv3655c/TadE"/>
</dbReference>
<evidence type="ECO:0000313" key="2">
    <source>
        <dbReference type="Proteomes" id="UP000029014"/>
    </source>
</evidence>
<dbReference type="AlphaFoldDB" id="A0A087BRA9"/>
<accession>A0A087BRA9</accession>
<keyword evidence="2" id="KW-1185">Reference proteome</keyword>
<protein>
    <submittedName>
        <fullName evidence="1">Flp pilus assembly protein TadG</fullName>
    </submittedName>
</protein>
<sequence>MTAEFAVAVPAVMVVILLPLMMIPGVTAVLNCQEAAAAVAREAALSGTIEDAGRVVRRIAGSGAVADVSVEDGGFDVAVTCPLPSDPWGLFPTTVERHSFATAVP</sequence>
<reference evidence="1 2" key="1">
    <citation type="submission" date="2014-03" db="EMBL/GenBank/DDBJ databases">
        <title>Genomics of Bifidobacteria.</title>
        <authorList>
            <person name="Ventura M."/>
            <person name="Milani C."/>
            <person name="Lugli G.A."/>
        </authorList>
    </citation>
    <scope>NUCLEOTIDE SEQUENCE [LARGE SCALE GENOMIC DNA]</scope>
    <source>
        <strain evidence="1 2">LMG 11592</strain>
    </source>
</reference>
<evidence type="ECO:0000313" key="1">
    <source>
        <dbReference type="EMBL" id="KFI73559.1"/>
    </source>
</evidence>
<dbReference type="STRING" id="1693.BMIN_0994"/>